<feature type="compositionally biased region" description="Basic residues" evidence="1">
    <location>
        <begin position="14"/>
        <end position="26"/>
    </location>
</feature>
<feature type="compositionally biased region" description="Basic and acidic residues" evidence="1">
    <location>
        <begin position="121"/>
        <end position="134"/>
    </location>
</feature>
<proteinExistence type="predicted"/>
<feature type="region of interest" description="Disordered" evidence="1">
    <location>
        <begin position="1"/>
        <end position="27"/>
    </location>
</feature>
<evidence type="ECO:0008006" key="5">
    <source>
        <dbReference type="Google" id="ProtNLM"/>
    </source>
</evidence>
<feature type="region of interest" description="Disordered" evidence="1">
    <location>
        <begin position="461"/>
        <end position="502"/>
    </location>
</feature>
<reference evidence="2 4" key="1">
    <citation type="journal article" date="2017" name="Nature">
        <title>The sunflower genome provides insights into oil metabolism, flowering and Asterid evolution.</title>
        <authorList>
            <person name="Badouin H."/>
            <person name="Gouzy J."/>
            <person name="Grassa C.J."/>
            <person name="Murat F."/>
            <person name="Staton S.E."/>
            <person name="Cottret L."/>
            <person name="Lelandais-Briere C."/>
            <person name="Owens G.L."/>
            <person name="Carrere S."/>
            <person name="Mayjonade B."/>
            <person name="Legrand L."/>
            <person name="Gill N."/>
            <person name="Kane N.C."/>
            <person name="Bowers J.E."/>
            <person name="Hubner S."/>
            <person name="Bellec A."/>
            <person name="Berard A."/>
            <person name="Berges H."/>
            <person name="Blanchet N."/>
            <person name="Boniface M.C."/>
            <person name="Brunel D."/>
            <person name="Catrice O."/>
            <person name="Chaidir N."/>
            <person name="Claudel C."/>
            <person name="Donnadieu C."/>
            <person name="Faraut T."/>
            <person name="Fievet G."/>
            <person name="Helmstetter N."/>
            <person name="King M."/>
            <person name="Knapp S.J."/>
            <person name="Lai Z."/>
            <person name="Le Paslier M.C."/>
            <person name="Lippi Y."/>
            <person name="Lorenzon L."/>
            <person name="Mandel J.R."/>
            <person name="Marage G."/>
            <person name="Marchand G."/>
            <person name="Marquand E."/>
            <person name="Bret-Mestries E."/>
            <person name="Morien E."/>
            <person name="Nambeesan S."/>
            <person name="Nguyen T."/>
            <person name="Pegot-Espagnet P."/>
            <person name="Pouilly N."/>
            <person name="Raftis F."/>
            <person name="Sallet E."/>
            <person name="Schiex T."/>
            <person name="Thomas J."/>
            <person name="Vandecasteele C."/>
            <person name="Vares D."/>
            <person name="Vear F."/>
            <person name="Vautrin S."/>
            <person name="Crespi M."/>
            <person name="Mangin B."/>
            <person name="Burke J.M."/>
            <person name="Salse J."/>
            <person name="Munos S."/>
            <person name="Vincourt P."/>
            <person name="Rieseberg L.H."/>
            <person name="Langlade N.B."/>
        </authorList>
    </citation>
    <scope>NUCLEOTIDE SEQUENCE [LARGE SCALE GENOMIC DNA]</scope>
    <source>
        <strain evidence="4">cv. SF193</strain>
        <tissue evidence="2">Leaves</tissue>
    </source>
</reference>
<dbReference type="PANTHER" id="PTHR35767">
    <property type="entry name" value="HAPLESS PROTEIN"/>
    <property type="match status" value="1"/>
</dbReference>
<name>A0A251TCW1_HELAN</name>
<feature type="compositionally biased region" description="Acidic residues" evidence="1">
    <location>
        <begin position="476"/>
        <end position="486"/>
    </location>
</feature>
<sequence>MISDHSPSDPSSSHPHHQQQQKSHHLKVSDIDLKSTVAHLHDSNNPLPYFSIRDYVFSLRNKEDISCNWPFTSTSLQLCLKHGVKNLLPPFQSLDSLRNNSSLGRCNPKDCLTNQQLVNGFHDKPTNDQSRSNKEIVSSNSSGSKRGKESHFQKQQHSGQTKSKDKPPPAASQKPENASVNTTMMTSKVCPVCKIFSSSSNTTLNAHIDQCLTGEGTMKWTESPKVLVKHKVKPRKMRLMLDIYKTASHCTVEELDRRNGTSWATNSSFPAQECQFQEEEEEPRLTKVNPVVADNEGDVYIDTNGTKVRVLSVPKTGLSDNHGGRKSLIMSKKKNSLYKKKHHKKYLQLSPNAGKLCLPKAWERTGRREEVIAEHCSKDERSRENTRVVDLGIIRPPWACSKRTGVSKKLNGGDRKVDLRSQRRKDLVVKNHEKSFAGCDLASSQNRTKVGTSLSLVKQPINRTAERRKEDTHVDYDDDIDNDDDSSQSRHSDDDTRSKRSKFPSLRKNALFPAVKFCFKRKFSAVDESRVKSVDGLSQDSSKEQCGTEEDESTKKKQEAKSITSKSTSNEESLVEIRTVNRNEQDSVRNVKSSSIPAQSFMSLSTSFDPEFPTDECFELICSTNHTLNDADKQEKLSRS</sequence>
<dbReference type="Gramene" id="mRNA:HanXRQr2_Chr06g0270711">
    <property type="protein sequence ID" value="mRNA:HanXRQr2_Chr06g0270711"/>
    <property type="gene ID" value="HanXRQr2_Chr06g0270711"/>
</dbReference>
<evidence type="ECO:0000313" key="2">
    <source>
        <dbReference type="EMBL" id="KAF5803386.1"/>
    </source>
</evidence>
<dbReference type="InParanoid" id="A0A251TCW1"/>
<dbReference type="FunCoup" id="A0A251TCW1">
    <property type="interactions" value="2624"/>
</dbReference>
<evidence type="ECO:0000313" key="4">
    <source>
        <dbReference type="Proteomes" id="UP000215914"/>
    </source>
</evidence>
<dbReference type="PANTHER" id="PTHR35767:SF1">
    <property type="entry name" value="HAPLESS PROTEIN"/>
    <property type="match status" value="1"/>
</dbReference>
<feature type="region of interest" description="Disordered" evidence="1">
    <location>
        <begin position="530"/>
        <end position="574"/>
    </location>
</feature>
<gene>
    <name evidence="3" type="ORF">HannXRQ_Chr11g0346921</name>
    <name evidence="2" type="ORF">HanXRQr2_Chr06g0270711</name>
</gene>
<feature type="compositionally biased region" description="Polar residues" evidence="1">
    <location>
        <begin position="135"/>
        <end position="144"/>
    </location>
</feature>
<feature type="region of interest" description="Disordered" evidence="1">
    <location>
        <begin position="404"/>
        <end position="425"/>
    </location>
</feature>
<feature type="compositionally biased region" description="Basic and acidic residues" evidence="1">
    <location>
        <begin position="464"/>
        <end position="475"/>
    </location>
</feature>
<reference evidence="2" key="3">
    <citation type="submission" date="2020-06" db="EMBL/GenBank/DDBJ databases">
        <title>Helianthus annuus Genome sequencing and assembly Release 2.</title>
        <authorList>
            <person name="Gouzy J."/>
            <person name="Langlade N."/>
            <person name="Munos S."/>
        </authorList>
    </citation>
    <scope>NUCLEOTIDE SEQUENCE</scope>
    <source>
        <tissue evidence="2">Leaves</tissue>
    </source>
</reference>
<reference evidence="3" key="2">
    <citation type="submission" date="2017-02" db="EMBL/GenBank/DDBJ databases">
        <title>Sunflower complete genome.</title>
        <authorList>
            <person name="Langlade N."/>
            <person name="Munos S."/>
        </authorList>
    </citation>
    <scope>NUCLEOTIDE SEQUENCE [LARGE SCALE GENOMIC DNA]</scope>
    <source>
        <tissue evidence="3">Leaves</tissue>
    </source>
</reference>
<feature type="compositionally biased region" description="Polar residues" evidence="1">
    <location>
        <begin position="561"/>
        <end position="572"/>
    </location>
</feature>
<keyword evidence="4" id="KW-1185">Reference proteome</keyword>
<dbReference type="EMBL" id="CM007900">
    <property type="protein sequence ID" value="OTG08908.1"/>
    <property type="molecule type" value="Genomic_DNA"/>
</dbReference>
<organism evidence="3 4">
    <name type="scientific">Helianthus annuus</name>
    <name type="common">Common sunflower</name>
    <dbReference type="NCBI Taxonomy" id="4232"/>
    <lineage>
        <taxon>Eukaryota</taxon>
        <taxon>Viridiplantae</taxon>
        <taxon>Streptophyta</taxon>
        <taxon>Embryophyta</taxon>
        <taxon>Tracheophyta</taxon>
        <taxon>Spermatophyta</taxon>
        <taxon>Magnoliopsida</taxon>
        <taxon>eudicotyledons</taxon>
        <taxon>Gunneridae</taxon>
        <taxon>Pentapetalae</taxon>
        <taxon>asterids</taxon>
        <taxon>campanulids</taxon>
        <taxon>Asterales</taxon>
        <taxon>Asteraceae</taxon>
        <taxon>Asteroideae</taxon>
        <taxon>Heliantheae alliance</taxon>
        <taxon>Heliantheae</taxon>
        <taxon>Helianthus</taxon>
    </lineage>
</organism>
<dbReference type="AlphaFoldDB" id="A0A251TCW1"/>
<feature type="compositionally biased region" description="Low complexity" evidence="1">
    <location>
        <begin position="1"/>
        <end position="13"/>
    </location>
</feature>
<feature type="compositionally biased region" description="Basic and acidic residues" evidence="1">
    <location>
        <begin position="411"/>
        <end position="425"/>
    </location>
</feature>
<protein>
    <recommendedName>
        <fullName evidence="5">UBZ4-type domain-containing protein</fullName>
    </recommendedName>
</protein>
<dbReference type="EMBL" id="MNCJ02000321">
    <property type="protein sequence ID" value="KAF5803386.1"/>
    <property type="molecule type" value="Genomic_DNA"/>
</dbReference>
<dbReference type="STRING" id="4232.A0A251TCW1"/>
<feature type="compositionally biased region" description="Basic and acidic residues" evidence="1">
    <location>
        <begin position="487"/>
        <end position="498"/>
    </location>
</feature>
<accession>A0A251TCW1</accession>
<dbReference type="Gene3D" id="3.30.160.60">
    <property type="entry name" value="Classic Zinc Finger"/>
    <property type="match status" value="1"/>
</dbReference>
<dbReference type="Proteomes" id="UP000215914">
    <property type="component" value="Chromosome 11"/>
</dbReference>
<evidence type="ECO:0000256" key="1">
    <source>
        <dbReference type="SAM" id="MobiDB-lite"/>
    </source>
</evidence>
<evidence type="ECO:0000313" key="3">
    <source>
        <dbReference type="EMBL" id="OTG08908.1"/>
    </source>
</evidence>
<feature type="region of interest" description="Disordered" evidence="1">
    <location>
        <begin position="119"/>
        <end position="182"/>
    </location>
</feature>